<protein>
    <submittedName>
        <fullName evidence="1">Uncharacterized protein</fullName>
    </submittedName>
</protein>
<reference evidence="1" key="2">
    <citation type="journal article" date="2021" name="Microbiol. Resour. Announc.">
        <title>Complete Genome Sequences of Three Human Oral Treponema parvum Isolates.</title>
        <authorList>
            <person name="Zeng H."/>
            <person name="Watt R.M."/>
        </authorList>
    </citation>
    <scope>NUCLEOTIDE SEQUENCE</scope>
    <source>
        <strain evidence="1">ATCC 700773</strain>
    </source>
</reference>
<gene>
    <name evidence="1" type="ORF">HRI96_08230</name>
</gene>
<dbReference type="RefSeq" id="WP_210116897.1">
    <property type="nucleotide sequence ID" value="NZ_CP054257.1"/>
</dbReference>
<evidence type="ECO:0000313" key="2">
    <source>
        <dbReference type="Proteomes" id="UP000671995"/>
    </source>
</evidence>
<dbReference type="AlphaFoldDB" id="A0A975F0N0"/>
<proteinExistence type="predicted"/>
<sequence length="75" mass="8637">MSDTTFNTLLTEVDNFSYEQCATLYARLSEIFTEKKLIQQAPSPIDLFLGVIDENDSNKMLTAVQECRKTEPNEW</sequence>
<accession>A0A975F0N0</accession>
<dbReference type="Proteomes" id="UP000671995">
    <property type="component" value="Chromosome"/>
</dbReference>
<name>A0A975F0N0_9SPIR</name>
<reference evidence="1" key="1">
    <citation type="submission" date="2020-05" db="EMBL/GenBank/DDBJ databases">
        <authorList>
            <person name="Zeng H."/>
            <person name="Chan Y.K."/>
            <person name="Watt R.M."/>
        </authorList>
    </citation>
    <scope>NUCLEOTIDE SEQUENCE</scope>
    <source>
        <strain evidence="1">ATCC 700773</strain>
    </source>
</reference>
<evidence type="ECO:0000313" key="1">
    <source>
        <dbReference type="EMBL" id="QTQ12183.1"/>
    </source>
</evidence>
<organism evidence="1 2">
    <name type="scientific">Treponema parvum</name>
    <dbReference type="NCBI Taxonomy" id="138851"/>
    <lineage>
        <taxon>Bacteria</taxon>
        <taxon>Pseudomonadati</taxon>
        <taxon>Spirochaetota</taxon>
        <taxon>Spirochaetia</taxon>
        <taxon>Spirochaetales</taxon>
        <taxon>Treponemataceae</taxon>
        <taxon>Treponema</taxon>
    </lineage>
</organism>
<dbReference type="EMBL" id="CP054257">
    <property type="protein sequence ID" value="QTQ12183.1"/>
    <property type="molecule type" value="Genomic_DNA"/>
</dbReference>